<keyword evidence="2" id="KW-0812">Transmembrane</keyword>
<reference evidence="4 5" key="1">
    <citation type="submission" date="2018-12" db="EMBL/GenBank/DDBJ databases">
        <title>The whole draft genome of Aquabacterium sp. SJQ9.</title>
        <authorList>
            <person name="Sun L."/>
            <person name="Gao X."/>
            <person name="Chen W."/>
            <person name="Huang K."/>
        </authorList>
    </citation>
    <scope>NUCLEOTIDE SEQUENCE [LARGE SCALE GENOMIC DNA]</scope>
    <source>
        <strain evidence="4 5">SJQ9</strain>
    </source>
</reference>
<dbReference type="OrthoDB" id="9149119at2"/>
<keyword evidence="2" id="KW-0472">Membrane</keyword>
<evidence type="ECO:0000256" key="2">
    <source>
        <dbReference type="SAM" id="Phobius"/>
    </source>
</evidence>
<feature type="compositionally biased region" description="Pro residues" evidence="1">
    <location>
        <begin position="1"/>
        <end position="11"/>
    </location>
</feature>
<dbReference type="InterPro" id="IPR005804">
    <property type="entry name" value="FA_desaturase_dom"/>
</dbReference>
<dbReference type="GO" id="GO:0006629">
    <property type="term" value="P:lipid metabolic process"/>
    <property type="evidence" value="ECO:0007669"/>
    <property type="project" value="InterPro"/>
</dbReference>
<gene>
    <name evidence="4" type="ORF">EIP75_17990</name>
</gene>
<feature type="domain" description="Fatty acid desaturase" evidence="3">
    <location>
        <begin position="79"/>
        <end position="361"/>
    </location>
</feature>
<evidence type="ECO:0000256" key="1">
    <source>
        <dbReference type="SAM" id="MobiDB-lite"/>
    </source>
</evidence>
<dbReference type="RefSeq" id="WP_125244675.1">
    <property type="nucleotide sequence ID" value="NZ_RSED01000017.1"/>
</dbReference>
<sequence length="399" mass="44927">MPQAVPRPAPGAGPSAAARRAPGPQTPEAFEAFARELDQLREDTRLQLGEADARYIRRLLYAIRACESAGRALLTLAGPWWPAWLLGTSLLGLAKCLENMEFGHNVMHGQYDWLHDPRFHGKSHEWDNACSKEDWRHFHNHMHHHHTNVLGVDRDFGYGMLRLSDDTPWEPRNLTQGLYAVIVALTFEWAIAIHNLEVEQLRVDREATKARMKALWPNVRAKMWRQFKKDYLLWPLVGGLAGLALGTGFVPALLASLAGHVVANVIRNVWTFVVIFCGHFTDQVHTFDPAETATESRGQWYLRQCLGSANISGGRGFHLMTGNLSHQIEHHLFPDIPARRYADMAPRVREIFAVYGVPYNTGSLPRQLVTVVWRIVRHSFPGGRAALSSLGNGTTRVHS</sequence>
<organism evidence="4 5">
    <name type="scientific">Aquabacterium soli</name>
    <dbReference type="NCBI Taxonomy" id="2493092"/>
    <lineage>
        <taxon>Bacteria</taxon>
        <taxon>Pseudomonadati</taxon>
        <taxon>Pseudomonadota</taxon>
        <taxon>Betaproteobacteria</taxon>
        <taxon>Burkholderiales</taxon>
        <taxon>Aquabacterium</taxon>
    </lineage>
</organism>
<accession>A0A426V819</accession>
<protein>
    <submittedName>
        <fullName evidence="4">Acyl-CoA desaturase</fullName>
    </submittedName>
</protein>
<dbReference type="GO" id="GO:0016717">
    <property type="term" value="F:oxidoreductase activity, acting on paired donors, with oxidation of a pair of donors resulting in the reduction of molecular oxygen to two molecules of water"/>
    <property type="evidence" value="ECO:0007669"/>
    <property type="project" value="TreeGrafter"/>
</dbReference>
<dbReference type="InterPro" id="IPR012171">
    <property type="entry name" value="Fatty_acid_desaturase"/>
</dbReference>
<dbReference type="Proteomes" id="UP000269265">
    <property type="component" value="Unassembled WGS sequence"/>
</dbReference>
<dbReference type="Pfam" id="PF00487">
    <property type="entry name" value="FA_desaturase"/>
    <property type="match status" value="1"/>
</dbReference>
<dbReference type="GO" id="GO:0016020">
    <property type="term" value="C:membrane"/>
    <property type="evidence" value="ECO:0007669"/>
    <property type="project" value="TreeGrafter"/>
</dbReference>
<feature type="region of interest" description="Disordered" evidence="1">
    <location>
        <begin position="1"/>
        <end position="25"/>
    </location>
</feature>
<proteinExistence type="predicted"/>
<dbReference type="PANTHER" id="PTHR19353">
    <property type="entry name" value="FATTY ACID DESATURASE 2"/>
    <property type="match status" value="1"/>
</dbReference>
<keyword evidence="5" id="KW-1185">Reference proteome</keyword>
<dbReference type="AlphaFoldDB" id="A0A426V819"/>
<dbReference type="PANTHER" id="PTHR19353:SF84">
    <property type="entry name" value="ACYL-COA DELTA-9-DESATURASE, DESB"/>
    <property type="match status" value="1"/>
</dbReference>
<keyword evidence="2" id="KW-1133">Transmembrane helix</keyword>
<name>A0A426V819_9BURK</name>
<dbReference type="EMBL" id="RSED01000017">
    <property type="protein sequence ID" value="RRS02858.1"/>
    <property type="molecule type" value="Genomic_DNA"/>
</dbReference>
<feature type="transmembrane region" description="Helical" evidence="2">
    <location>
        <begin position="231"/>
        <end position="254"/>
    </location>
</feature>
<evidence type="ECO:0000313" key="4">
    <source>
        <dbReference type="EMBL" id="RRS02858.1"/>
    </source>
</evidence>
<evidence type="ECO:0000313" key="5">
    <source>
        <dbReference type="Proteomes" id="UP000269265"/>
    </source>
</evidence>
<feature type="compositionally biased region" description="Low complexity" evidence="1">
    <location>
        <begin position="12"/>
        <end position="23"/>
    </location>
</feature>
<comment type="caution">
    <text evidence="4">The sequence shown here is derived from an EMBL/GenBank/DDBJ whole genome shotgun (WGS) entry which is preliminary data.</text>
</comment>
<evidence type="ECO:0000259" key="3">
    <source>
        <dbReference type="Pfam" id="PF00487"/>
    </source>
</evidence>